<dbReference type="HOGENOM" id="CLU_015718_6_3_1"/>
<evidence type="ECO:0000256" key="3">
    <source>
        <dbReference type="ARBA" id="ARBA00022741"/>
    </source>
</evidence>
<evidence type="ECO:0000313" key="6">
    <source>
        <dbReference type="Proteomes" id="UP000008062"/>
    </source>
</evidence>
<dbReference type="EMBL" id="CM001211">
    <property type="protein sequence ID" value="EGP82202.1"/>
    <property type="molecule type" value="Genomic_DNA"/>
</dbReference>
<evidence type="ECO:0000256" key="1">
    <source>
        <dbReference type="ARBA" id="ARBA00009636"/>
    </source>
</evidence>
<feature type="non-terminal residue" evidence="5">
    <location>
        <position position="1"/>
    </location>
</feature>
<sequence>SALPNDFDLMYSKRALIHWCVGEGMEDGEFSDACEDFPVLESDYKKVASDSAEGDEAGG</sequence>
<dbReference type="GO" id="GO:0005874">
    <property type="term" value="C:microtubule"/>
    <property type="evidence" value="ECO:0007669"/>
    <property type="project" value="UniProtKB-KW"/>
</dbReference>
<reference evidence="5 6" key="1">
    <citation type="journal article" date="2011" name="PLoS Genet.">
        <title>Finished genome of the fungal wheat pathogen Mycosphaerella graminicola reveals dispensome structure, chromosome plasticity, and stealth pathogenesis.</title>
        <authorList>
            <person name="Goodwin S.B."/>
            <person name="Ben M'barek S."/>
            <person name="Dhillon B."/>
            <person name="Wittenberg A.H.J."/>
            <person name="Crane C.F."/>
            <person name="Hane J.K."/>
            <person name="Foster A.J."/>
            <person name="Van der Lee T.A.J."/>
            <person name="Grimwood J."/>
            <person name="Aerts A."/>
            <person name="Antoniw J."/>
            <person name="Bailey A."/>
            <person name="Bluhm B."/>
            <person name="Bowler J."/>
            <person name="Bristow J."/>
            <person name="van der Burgt A."/>
            <person name="Canto-Canche B."/>
            <person name="Churchill A.C.L."/>
            <person name="Conde-Ferraez L."/>
            <person name="Cools H.J."/>
            <person name="Coutinho P.M."/>
            <person name="Csukai M."/>
            <person name="Dehal P."/>
            <person name="De Wit P."/>
            <person name="Donzelli B."/>
            <person name="van de Geest H.C."/>
            <person name="van Ham R.C.H.J."/>
            <person name="Hammond-Kosack K.E."/>
            <person name="Henrissat B."/>
            <person name="Kilian A."/>
            <person name="Kobayashi A.K."/>
            <person name="Koopmann E."/>
            <person name="Kourmpetis Y."/>
            <person name="Kuzniar A."/>
            <person name="Lindquist E."/>
            <person name="Lombard V."/>
            <person name="Maliepaard C."/>
            <person name="Martins N."/>
            <person name="Mehrabi R."/>
            <person name="Nap J.P.H."/>
            <person name="Ponomarenko A."/>
            <person name="Rudd J.J."/>
            <person name="Salamov A."/>
            <person name="Schmutz J."/>
            <person name="Schouten H.J."/>
            <person name="Shapiro H."/>
            <person name="Stergiopoulos I."/>
            <person name="Torriani S.F.F."/>
            <person name="Tu H."/>
            <person name="de Vries R.P."/>
            <person name="Waalwijk C."/>
            <person name="Ware S.B."/>
            <person name="Wiebenga A."/>
            <person name="Zwiers L.-H."/>
            <person name="Oliver R.P."/>
            <person name="Grigoriev I.V."/>
            <person name="Kema G.H.J."/>
        </authorList>
    </citation>
    <scope>NUCLEOTIDE SEQUENCE [LARGE SCALE GENOMIC DNA]</scope>
    <source>
        <strain evidence="6">CBS 115943 / IPO323</strain>
    </source>
</reference>
<protein>
    <submittedName>
        <fullName evidence="5">Uncharacterized protein</fullName>
    </submittedName>
</protein>
<dbReference type="GO" id="GO:0007017">
    <property type="term" value="P:microtubule-based process"/>
    <property type="evidence" value="ECO:0007669"/>
    <property type="project" value="InterPro"/>
</dbReference>
<dbReference type="SUPFAM" id="SSF55307">
    <property type="entry name" value="Tubulin C-terminal domain-like"/>
    <property type="match status" value="1"/>
</dbReference>
<keyword evidence="2" id="KW-0493">Microtubule</keyword>
<dbReference type="AlphaFoldDB" id="F9XR58"/>
<gene>
    <name evidence="5" type="ORF">MYCGRDRAFT_51721</name>
</gene>
<keyword evidence="4" id="KW-0342">GTP-binding</keyword>
<organism evidence="5 6">
    <name type="scientific">Zymoseptoria tritici (strain CBS 115943 / IPO323)</name>
    <name type="common">Speckled leaf blotch fungus</name>
    <name type="synonym">Septoria tritici</name>
    <dbReference type="NCBI Taxonomy" id="336722"/>
    <lineage>
        <taxon>Eukaryota</taxon>
        <taxon>Fungi</taxon>
        <taxon>Dikarya</taxon>
        <taxon>Ascomycota</taxon>
        <taxon>Pezizomycotina</taxon>
        <taxon>Dothideomycetes</taxon>
        <taxon>Dothideomycetidae</taxon>
        <taxon>Mycosphaerellales</taxon>
        <taxon>Mycosphaerellaceae</taxon>
        <taxon>Zymoseptoria</taxon>
    </lineage>
</organism>
<evidence type="ECO:0000313" key="5">
    <source>
        <dbReference type="EMBL" id="EGP82202.1"/>
    </source>
</evidence>
<dbReference type="STRING" id="336722.F9XR58"/>
<dbReference type="GeneID" id="13400097"/>
<name>F9XR58_ZYMTI</name>
<dbReference type="eggNOG" id="KOG1376">
    <property type="taxonomic scope" value="Eukaryota"/>
</dbReference>
<keyword evidence="3" id="KW-0547">Nucleotide-binding</keyword>
<dbReference type="OMA" id="WYVDEGT"/>
<dbReference type="InterPro" id="IPR008280">
    <property type="entry name" value="Tub_FtsZ_C"/>
</dbReference>
<dbReference type="GO" id="GO:0005525">
    <property type="term" value="F:GTP binding"/>
    <property type="evidence" value="ECO:0007669"/>
    <property type="project" value="UniProtKB-KW"/>
</dbReference>
<keyword evidence="6" id="KW-1185">Reference proteome</keyword>
<proteinExistence type="inferred from homology"/>
<dbReference type="InterPro" id="IPR000217">
    <property type="entry name" value="Tubulin"/>
</dbReference>
<dbReference type="OrthoDB" id="1662883at2759"/>
<dbReference type="KEGG" id="ztr:MYCGRDRAFT_51721"/>
<dbReference type="InParanoid" id="F9XR58"/>
<dbReference type="Gene3D" id="1.10.287.600">
    <property type="entry name" value="Helix hairpin bin"/>
    <property type="match status" value="1"/>
</dbReference>
<evidence type="ECO:0000256" key="2">
    <source>
        <dbReference type="ARBA" id="ARBA00022701"/>
    </source>
</evidence>
<dbReference type="RefSeq" id="XP_003847226.1">
    <property type="nucleotide sequence ID" value="XM_003847178.1"/>
</dbReference>
<evidence type="ECO:0000256" key="4">
    <source>
        <dbReference type="ARBA" id="ARBA00023134"/>
    </source>
</evidence>
<dbReference type="InterPro" id="IPR023123">
    <property type="entry name" value="Tubulin_C"/>
</dbReference>
<dbReference type="PANTHER" id="PTHR11588">
    <property type="entry name" value="TUBULIN"/>
    <property type="match status" value="1"/>
</dbReference>
<accession>F9XR58</accession>
<comment type="similarity">
    <text evidence="1">Belongs to the tubulin family.</text>
</comment>
<dbReference type="Proteomes" id="UP000008062">
    <property type="component" value="Chromosome 16"/>
</dbReference>